<evidence type="ECO:0000256" key="11">
    <source>
        <dbReference type="ARBA" id="ARBA00023237"/>
    </source>
</evidence>
<dbReference type="Pfam" id="PF03550">
    <property type="entry name" value="LolB"/>
    <property type="match status" value="1"/>
</dbReference>
<evidence type="ECO:0000256" key="7">
    <source>
        <dbReference type="ARBA" id="ARBA00022927"/>
    </source>
</evidence>
<evidence type="ECO:0000256" key="9">
    <source>
        <dbReference type="ARBA" id="ARBA00023139"/>
    </source>
</evidence>
<organism evidence="13 14">
    <name type="scientific">Acidovorax soli</name>
    <dbReference type="NCBI Taxonomy" id="592050"/>
    <lineage>
        <taxon>Bacteria</taxon>
        <taxon>Pseudomonadati</taxon>
        <taxon>Pseudomonadota</taxon>
        <taxon>Betaproteobacteria</taxon>
        <taxon>Burkholderiales</taxon>
        <taxon>Comamonadaceae</taxon>
        <taxon>Acidovorax</taxon>
    </lineage>
</organism>
<name>A0A7X0U904_9BURK</name>
<sequence>MHSNTAAQPAHRAWAWWLALALGLLWLSGCAQPPRAADVSARAASSAWSGRLSLQVEGQASQSFSALFDLQGNPDKGELTLTTPLGNTLARLQWEDGRAELSTGQEKRQSTSLDELLREATGTAIPVAAIFQWLHGNQATASGWQADLSGTADGRLVARRHDPAPEATLRIAFSR</sequence>
<evidence type="ECO:0000313" key="13">
    <source>
        <dbReference type="EMBL" id="MBB6559681.1"/>
    </source>
</evidence>
<dbReference type="AlphaFoldDB" id="A0A7X0U904"/>
<evidence type="ECO:0000256" key="4">
    <source>
        <dbReference type="ARBA" id="ARBA00016202"/>
    </source>
</evidence>
<keyword evidence="11" id="KW-0998">Cell outer membrane</keyword>
<keyword evidence="10" id="KW-0143">Chaperone</keyword>
<keyword evidence="7" id="KW-0653">Protein transport</keyword>
<reference evidence="13 14" key="1">
    <citation type="submission" date="2020-08" db="EMBL/GenBank/DDBJ databases">
        <title>Functional genomics of gut bacteria from endangered species of beetles.</title>
        <authorList>
            <person name="Carlos-Shanley C."/>
        </authorList>
    </citation>
    <scope>NUCLEOTIDE SEQUENCE [LARGE SCALE GENOMIC DNA]</scope>
    <source>
        <strain evidence="13 14">S00198</strain>
    </source>
</reference>
<evidence type="ECO:0000256" key="3">
    <source>
        <dbReference type="ARBA" id="ARBA00011245"/>
    </source>
</evidence>
<dbReference type="Gene3D" id="2.50.20.10">
    <property type="entry name" value="Lipoprotein localisation LolA/LolB/LppX"/>
    <property type="match status" value="1"/>
</dbReference>
<evidence type="ECO:0000256" key="6">
    <source>
        <dbReference type="ARBA" id="ARBA00022729"/>
    </source>
</evidence>
<comment type="caution">
    <text evidence="13">The sequence shown here is derived from an EMBL/GenBank/DDBJ whole genome shotgun (WGS) entry which is preliminary data.</text>
</comment>
<keyword evidence="5" id="KW-0813">Transport</keyword>
<comment type="subcellular location">
    <subcellularLocation>
        <location evidence="1">Cell outer membrane</location>
        <topology evidence="1">Lipid-anchor</topology>
    </subcellularLocation>
</comment>
<evidence type="ECO:0000313" key="14">
    <source>
        <dbReference type="Proteomes" id="UP000575083"/>
    </source>
</evidence>
<evidence type="ECO:0000256" key="10">
    <source>
        <dbReference type="ARBA" id="ARBA00023186"/>
    </source>
</evidence>
<dbReference type="InterPro" id="IPR029046">
    <property type="entry name" value="LolA/LolB/LppX"/>
</dbReference>
<dbReference type="SUPFAM" id="SSF89392">
    <property type="entry name" value="Prokaryotic lipoproteins and lipoprotein localization factors"/>
    <property type="match status" value="1"/>
</dbReference>
<evidence type="ECO:0000256" key="1">
    <source>
        <dbReference type="ARBA" id="ARBA00004459"/>
    </source>
</evidence>
<keyword evidence="8" id="KW-0472">Membrane</keyword>
<keyword evidence="9" id="KW-0564">Palmitate</keyword>
<gene>
    <name evidence="13" type="ORF">HNP48_002348</name>
</gene>
<evidence type="ECO:0000256" key="12">
    <source>
        <dbReference type="ARBA" id="ARBA00023288"/>
    </source>
</evidence>
<keyword evidence="14" id="KW-1185">Reference proteome</keyword>
<dbReference type="InterPro" id="IPR004565">
    <property type="entry name" value="OM_lipoprot_LolB"/>
</dbReference>
<dbReference type="GO" id="GO:0009279">
    <property type="term" value="C:cell outer membrane"/>
    <property type="evidence" value="ECO:0007669"/>
    <property type="project" value="UniProtKB-SubCell"/>
</dbReference>
<accession>A0A7X0U904</accession>
<evidence type="ECO:0000256" key="8">
    <source>
        <dbReference type="ARBA" id="ARBA00023136"/>
    </source>
</evidence>
<dbReference type="Proteomes" id="UP000575083">
    <property type="component" value="Unassembled WGS sequence"/>
</dbReference>
<evidence type="ECO:0000256" key="2">
    <source>
        <dbReference type="ARBA" id="ARBA00009696"/>
    </source>
</evidence>
<keyword evidence="12 13" id="KW-0449">Lipoprotein</keyword>
<dbReference type="RefSeq" id="WP_184857068.1">
    <property type="nucleotide sequence ID" value="NZ_JACHLK010000003.1"/>
</dbReference>
<keyword evidence="6" id="KW-0732">Signal</keyword>
<dbReference type="EMBL" id="JACHLK010000003">
    <property type="protein sequence ID" value="MBB6559681.1"/>
    <property type="molecule type" value="Genomic_DNA"/>
</dbReference>
<protein>
    <recommendedName>
        <fullName evidence="4">Outer-membrane lipoprotein LolB</fullName>
    </recommendedName>
</protein>
<dbReference type="GO" id="GO:0015031">
    <property type="term" value="P:protein transport"/>
    <property type="evidence" value="ECO:0007669"/>
    <property type="project" value="UniProtKB-KW"/>
</dbReference>
<proteinExistence type="inferred from homology"/>
<evidence type="ECO:0000256" key="5">
    <source>
        <dbReference type="ARBA" id="ARBA00022448"/>
    </source>
</evidence>
<comment type="subunit">
    <text evidence="3">Monomer.</text>
</comment>
<comment type="similarity">
    <text evidence="2">Belongs to the LolB family.</text>
</comment>